<dbReference type="PANTHER" id="PTHR43767">
    <property type="entry name" value="LONG-CHAIN-FATTY-ACID--COA LIGASE"/>
    <property type="match status" value="1"/>
</dbReference>
<dbReference type="Gene3D" id="3.30.300.30">
    <property type="match status" value="1"/>
</dbReference>
<accession>A0A2W4J0I5</accession>
<dbReference type="Proteomes" id="UP000249324">
    <property type="component" value="Unassembled WGS sequence"/>
</dbReference>
<reference evidence="5 7" key="3">
    <citation type="journal article" date="2021" name="BMC Genomics">
        <title>Genome-resolved metagenome and metatranscriptome analyses of thermophilic composting reveal key bacterial players and their metabolic interactions.</title>
        <authorList>
            <person name="Braga L.P.P."/>
            <person name="Pereira R.V."/>
            <person name="Martins L.F."/>
            <person name="Moura L.M.S."/>
            <person name="Sanchez F.B."/>
            <person name="Patane J.S.L."/>
            <person name="da Silva A.M."/>
            <person name="Setubal J.C."/>
        </authorList>
    </citation>
    <scope>NUCLEOTIDE SEQUENCE [LARGE SCALE GENOMIC DNA]</scope>
    <source>
        <strain evidence="5">ZC4RG45</strain>
    </source>
</reference>
<sequence>MSTWGNLTRVFDRACAYYPDRTAVVEGDRRITYREMRDWTNRIAHGLAALGVAHGERVGMLLPNSLELVPTLFGIWRRGATLVQMPARSGIDDWRYFLRESHASTLIYHAQFDYAISKIRADLPELKHLVRLGSPEGDSAVEAADYDDVFSNQPTDDFSAMITPDDIAYVAFTSGTTGVPKGIIQSHRSWSHYVITAGLEIGDTRPGEVFAHVAPLTHFTQIFLVPTFMRGGTNVVLPGFDIEKFLTTIQQEKVTATAVVPTILYTLLDYPRLGDFDLSSLRTVVYAGSPMAPERLQQALEVFGPIFVQTYAGSEPGFTTCLRKEEHRVDSDEWIKRLSSAGRPMFHVDVSIQDEHDNILPPGEIGEICARQEGQMVSYLDPEKNAEAMRGGWVHSGDIGYVDEDGYVYIVDRKKDMIVTGGMNVFPRQIEDILQEHPAVAQCAVIGVPHEQWGEAVTAFVVRRDGATVTADELVAMVKERKGGAWAPKTVNFVDQLPLNASGKVDKKKLREPYWVGRTRQVS</sequence>
<dbReference type="FunFam" id="3.30.300.30:FF:000008">
    <property type="entry name" value="2,3-dihydroxybenzoate-AMP ligase"/>
    <property type="match status" value="1"/>
</dbReference>
<dbReference type="EMBL" id="QGUI01000696">
    <property type="protein sequence ID" value="PZM92572.1"/>
    <property type="molecule type" value="Genomic_DNA"/>
</dbReference>
<evidence type="ECO:0000313" key="7">
    <source>
        <dbReference type="Proteomes" id="UP000249324"/>
    </source>
</evidence>
<evidence type="ECO:0000256" key="1">
    <source>
        <dbReference type="ARBA" id="ARBA00006432"/>
    </source>
</evidence>
<dbReference type="EMBL" id="QGUI02000008">
    <property type="protein sequence ID" value="MFO7190930.1"/>
    <property type="molecule type" value="Genomic_DNA"/>
</dbReference>
<proteinExistence type="inferred from homology"/>
<feature type="domain" description="AMP-dependent synthetase/ligase" evidence="3">
    <location>
        <begin position="11"/>
        <end position="380"/>
    </location>
</feature>
<dbReference type="GO" id="GO:0016877">
    <property type="term" value="F:ligase activity, forming carbon-sulfur bonds"/>
    <property type="evidence" value="ECO:0007669"/>
    <property type="project" value="UniProtKB-ARBA"/>
</dbReference>
<dbReference type="SUPFAM" id="SSF56801">
    <property type="entry name" value="Acetyl-CoA synthetase-like"/>
    <property type="match status" value="1"/>
</dbReference>
<evidence type="ECO:0000313" key="5">
    <source>
        <dbReference type="EMBL" id="MFO7190930.1"/>
    </source>
</evidence>
<evidence type="ECO:0000256" key="2">
    <source>
        <dbReference type="ARBA" id="ARBA00022598"/>
    </source>
</evidence>
<keyword evidence="2 6" id="KW-0436">Ligase</keyword>
<reference evidence="5" key="4">
    <citation type="submission" date="2023-08" db="EMBL/GenBank/DDBJ databases">
        <authorList>
            <person name="Guima S.E.S."/>
            <person name="Martins L.F."/>
            <person name="Silva A.M."/>
            <person name="Setubal J.C."/>
        </authorList>
    </citation>
    <scope>NUCLEOTIDE SEQUENCE</scope>
    <source>
        <strain evidence="5">ZC4RG45</strain>
    </source>
</reference>
<evidence type="ECO:0000313" key="6">
    <source>
        <dbReference type="EMBL" id="PZM92572.1"/>
    </source>
</evidence>
<name>A0A2W4J0I5_9PSEU</name>
<dbReference type="Pfam" id="PF00501">
    <property type="entry name" value="AMP-binding"/>
    <property type="match status" value="1"/>
</dbReference>
<evidence type="ECO:0000259" key="4">
    <source>
        <dbReference type="Pfam" id="PF13193"/>
    </source>
</evidence>
<dbReference type="Gene3D" id="3.40.50.12780">
    <property type="entry name" value="N-terminal domain of ligase-like"/>
    <property type="match status" value="1"/>
</dbReference>
<dbReference type="CDD" id="cd17631">
    <property type="entry name" value="FACL_FadD13-like"/>
    <property type="match status" value="1"/>
</dbReference>
<gene>
    <name evidence="5" type="ORF">DIU77_001615</name>
    <name evidence="6" type="ORF">DIU77_15865</name>
</gene>
<dbReference type="InterPro" id="IPR025110">
    <property type="entry name" value="AMP-bd_C"/>
</dbReference>
<dbReference type="PROSITE" id="PS00455">
    <property type="entry name" value="AMP_BINDING"/>
    <property type="match status" value="1"/>
</dbReference>
<dbReference type="Pfam" id="PF13193">
    <property type="entry name" value="AMP-binding_C"/>
    <property type="match status" value="1"/>
</dbReference>
<protein>
    <submittedName>
        <fullName evidence="6">Long-chain fatty acid--CoA ligase</fullName>
    </submittedName>
</protein>
<reference evidence="5" key="1">
    <citation type="submission" date="2018-05" db="EMBL/GenBank/DDBJ databases">
        <authorList>
            <person name="Moura L."/>
            <person name="Setubal J.C."/>
        </authorList>
    </citation>
    <scope>NUCLEOTIDE SEQUENCE</scope>
    <source>
        <strain evidence="5">ZC4RG45</strain>
    </source>
</reference>
<evidence type="ECO:0000259" key="3">
    <source>
        <dbReference type="Pfam" id="PF00501"/>
    </source>
</evidence>
<comment type="similarity">
    <text evidence="1">Belongs to the ATP-dependent AMP-binding enzyme family.</text>
</comment>
<dbReference type="PANTHER" id="PTHR43767:SF7">
    <property type="entry name" value="MEDIUM_LONG-CHAIN-FATTY-ACID--COA LIGASE FADD8"/>
    <property type="match status" value="1"/>
</dbReference>
<dbReference type="InterPro" id="IPR000873">
    <property type="entry name" value="AMP-dep_synth/lig_dom"/>
</dbReference>
<dbReference type="InterPro" id="IPR020845">
    <property type="entry name" value="AMP-binding_CS"/>
</dbReference>
<feature type="domain" description="AMP-binding enzyme C-terminal" evidence="4">
    <location>
        <begin position="429"/>
        <end position="504"/>
    </location>
</feature>
<comment type="caution">
    <text evidence="6">The sequence shown here is derived from an EMBL/GenBank/DDBJ whole genome shotgun (WGS) entry which is preliminary data.</text>
</comment>
<dbReference type="InterPro" id="IPR050237">
    <property type="entry name" value="ATP-dep_AMP-bd_enzyme"/>
</dbReference>
<dbReference type="STRING" id="1111738.GCA_000427905_01045"/>
<dbReference type="InterPro" id="IPR042099">
    <property type="entry name" value="ANL_N_sf"/>
</dbReference>
<reference evidence="6" key="2">
    <citation type="submission" date="2018-05" db="EMBL/GenBank/DDBJ databases">
        <authorList>
            <person name="Lanie J.A."/>
            <person name="Ng W.-L."/>
            <person name="Kazmierczak K.M."/>
            <person name="Andrzejewski T.M."/>
            <person name="Davidsen T.M."/>
            <person name="Wayne K.J."/>
            <person name="Tettelin H."/>
            <person name="Glass J.I."/>
            <person name="Rusch D."/>
            <person name="Podicherti R."/>
            <person name="Tsui H.-C.T."/>
            <person name="Winkler M.E."/>
        </authorList>
    </citation>
    <scope>NUCLEOTIDE SEQUENCE</scope>
    <source>
        <strain evidence="6">ZC4RG45</strain>
    </source>
</reference>
<organism evidence="6">
    <name type="scientific">Thermocrispum agreste</name>
    <dbReference type="NCBI Taxonomy" id="37925"/>
    <lineage>
        <taxon>Bacteria</taxon>
        <taxon>Bacillati</taxon>
        <taxon>Actinomycetota</taxon>
        <taxon>Actinomycetes</taxon>
        <taxon>Pseudonocardiales</taxon>
        <taxon>Pseudonocardiaceae</taxon>
        <taxon>Thermocrispum</taxon>
    </lineage>
</organism>
<dbReference type="InterPro" id="IPR045851">
    <property type="entry name" value="AMP-bd_C_sf"/>
</dbReference>
<dbReference type="AlphaFoldDB" id="A0A2W4J0I5"/>